<dbReference type="InterPro" id="IPR000515">
    <property type="entry name" value="MetI-like"/>
</dbReference>
<dbReference type="Pfam" id="PF00528">
    <property type="entry name" value="BPD_transp_1"/>
    <property type="match status" value="1"/>
</dbReference>
<dbReference type="AlphaFoldDB" id="A0A6N9ZBF9"/>
<evidence type="ECO:0000313" key="7">
    <source>
        <dbReference type="EMBL" id="NEH90465.1"/>
    </source>
</evidence>
<feature type="transmembrane region" description="Helical" evidence="5">
    <location>
        <begin position="160"/>
        <end position="185"/>
    </location>
</feature>
<evidence type="ECO:0000256" key="4">
    <source>
        <dbReference type="ARBA" id="ARBA00023136"/>
    </source>
</evidence>
<dbReference type="PANTHER" id="PTHR43879">
    <property type="entry name" value="ABC TRANSPORTER PERMEASE PROTEIN"/>
    <property type="match status" value="1"/>
</dbReference>
<dbReference type="EMBL" id="WUEP01000002">
    <property type="protein sequence ID" value="NEH90465.1"/>
    <property type="molecule type" value="Genomic_DNA"/>
</dbReference>
<dbReference type="PROSITE" id="PS50928">
    <property type="entry name" value="ABC_TM1"/>
    <property type="match status" value="1"/>
</dbReference>
<comment type="subcellular location">
    <subcellularLocation>
        <location evidence="1 5">Cell membrane</location>
        <topology evidence="1 5">Multi-pass membrane protein</topology>
    </subcellularLocation>
</comment>
<keyword evidence="4 5" id="KW-0472">Membrane</keyword>
<gene>
    <name evidence="7" type="ORF">GR206_05325</name>
</gene>
<dbReference type="CDD" id="cd06261">
    <property type="entry name" value="TM_PBP2"/>
    <property type="match status" value="1"/>
</dbReference>
<feature type="transmembrane region" description="Helical" evidence="5">
    <location>
        <begin position="102"/>
        <end position="121"/>
    </location>
</feature>
<feature type="transmembrane region" description="Helical" evidence="5">
    <location>
        <begin position="206"/>
        <end position="232"/>
    </location>
</feature>
<evidence type="ECO:0000256" key="3">
    <source>
        <dbReference type="ARBA" id="ARBA00022989"/>
    </source>
</evidence>
<dbReference type="Proteomes" id="UP000468864">
    <property type="component" value="Unassembled WGS sequence"/>
</dbReference>
<organism evidence="7 8">
    <name type="scientific">Rhizobium laguerreae</name>
    <dbReference type="NCBI Taxonomy" id="1076926"/>
    <lineage>
        <taxon>Bacteria</taxon>
        <taxon>Pseudomonadati</taxon>
        <taxon>Pseudomonadota</taxon>
        <taxon>Alphaproteobacteria</taxon>
        <taxon>Hyphomicrobiales</taxon>
        <taxon>Rhizobiaceae</taxon>
        <taxon>Rhizobium/Agrobacterium group</taxon>
        <taxon>Rhizobium</taxon>
    </lineage>
</organism>
<evidence type="ECO:0000256" key="5">
    <source>
        <dbReference type="RuleBase" id="RU363032"/>
    </source>
</evidence>
<comment type="caution">
    <text evidence="7">The sequence shown here is derived from an EMBL/GenBank/DDBJ whole genome shotgun (WGS) entry which is preliminary data.</text>
</comment>
<evidence type="ECO:0000256" key="2">
    <source>
        <dbReference type="ARBA" id="ARBA00022692"/>
    </source>
</evidence>
<evidence type="ECO:0000259" key="6">
    <source>
        <dbReference type="PROSITE" id="PS50928"/>
    </source>
</evidence>
<comment type="similarity">
    <text evidence="5">Belongs to the binding-protein-dependent transport system permease family.</text>
</comment>
<dbReference type="PANTHER" id="PTHR43879:SF1">
    <property type="entry name" value="GLUCOSE IMPORT SYSTEM PERMEASE PROTEIN GLCU"/>
    <property type="match status" value="1"/>
</dbReference>
<keyword evidence="3 5" id="KW-1133">Transmembrane helix</keyword>
<dbReference type="SUPFAM" id="SSF161098">
    <property type="entry name" value="MetI-like"/>
    <property type="match status" value="1"/>
</dbReference>
<dbReference type="GO" id="GO:0005886">
    <property type="term" value="C:plasma membrane"/>
    <property type="evidence" value="ECO:0007669"/>
    <property type="project" value="UniProtKB-SubCell"/>
</dbReference>
<feature type="transmembrane region" description="Helical" evidence="5">
    <location>
        <begin position="133"/>
        <end position="154"/>
    </location>
</feature>
<feature type="transmembrane region" description="Helical" evidence="5">
    <location>
        <begin position="30"/>
        <end position="49"/>
    </location>
</feature>
<protein>
    <submittedName>
        <fullName evidence="7">ABC transporter permease subunit</fullName>
    </submittedName>
</protein>
<keyword evidence="5" id="KW-0813">Transport</keyword>
<name>A0A6N9ZBF9_9HYPH</name>
<dbReference type="InterPro" id="IPR035906">
    <property type="entry name" value="MetI-like_sf"/>
</dbReference>
<evidence type="ECO:0000256" key="1">
    <source>
        <dbReference type="ARBA" id="ARBA00004651"/>
    </source>
</evidence>
<dbReference type="Gene3D" id="1.10.3720.10">
    <property type="entry name" value="MetI-like"/>
    <property type="match status" value="1"/>
</dbReference>
<accession>A0A6N9ZBF9</accession>
<feature type="domain" description="ABC transmembrane type-1" evidence="6">
    <location>
        <begin position="98"/>
        <end position="290"/>
    </location>
</feature>
<sequence length="305" mass="33009">MPTRITDNAVRPLAKHPRGPMPGKLTLSRICLYAGAVFSALLFIAPMWVTLVTSFKTMAEIRSGGVFSWPMAPTLEPWVQAWSSACTGLVCEGVKVGFVNSFLITLPSVALAVLLGALNGYIMTFWKPKSYTIAFSILVLGAFVPLQIFIYPLTRLLSSFGIFGSLAGIVAVHVIFGMPIMTLLFRSAYESVPQDLFKAARIDGAGFWQIFGYVILPLSVPMIVVATIIQFTGVWNDYLLGLIFGGGQFTPMTVQLNNIINSTTGERAYNVEMAATVLTALVPLAIYLFSGKFFVRGITAGAVKG</sequence>
<proteinExistence type="inferred from homology"/>
<reference evidence="7 8" key="1">
    <citation type="submission" date="2019-12" db="EMBL/GenBank/DDBJ databases">
        <title>Rhizobium genotypes associated with high levels of biological nitrogen fixation by grain legumes in a temperate-maritime cropping system.</title>
        <authorList>
            <person name="Maluk M."/>
            <person name="Francesc Ferrando Molina F."/>
            <person name="Lopez Del Egido L."/>
            <person name="Lafos M."/>
            <person name="Langarica-Fuentes A."/>
            <person name="Gebre Yohannes G."/>
            <person name="Young M.W."/>
            <person name="Martin P."/>
            <person name="Gantlett R."/>
            <person name="Kenicer G."/>
            <person name="Hawes C."/>
            <person name="Begg G.S."/>
            <person name="Quilliam R.S."/>
            <person name="Squire G.R."/>
            <person name="Poole P.S."/>
            <person name="Young P.W."/>
            <person name="Iannetta P.M."/>
            <person name="James E.K."/>
        </authorList>
    </citation>
    <scope>NUCLEOTIDE SEQUENCE [LARGE SCALE GENOMIC DNA]</scope>
    <source>
        <strain evidence="7 8">JHI2449</strain>
    </source>
</reference>
<keyword evidence="2 5" id="KW-0812">Transmembrane</keyword>
<feature type="transmembrane region" description="Helical" evidence="5">
    <location>
        <begin position="268"/>
        <end position="289"/>
    </location>
</feature>
<dbReference type="RefSeq" id="WP_163874931.1">
    <property type="nucleotide sequence ID" value="NZ_WUEP01000002.1"/>
</dbReference>
<evidence type="ECO:0000313" key="8">
    <source>
        <dbReference type="Proteomes" id="UP000468864"/>
    </source>
</evidence>
<feature type="transmembrane region" description="Helical" evidence="5">
    <location>
        <begin position="238"/>
        <end position="256"/>
    </location>
</feature>
<dbReference type="GO" id="GO:0055085">
    <property type="term" value="P:transmembrane transport"/>
    <property type="evidence" value="ECO:0007669"/>
    <property type="project" value="InterPro"/>
</dbReference>